<evidence type="ECO:0000256" key="14">
    <source>
        <dbReference type="ARBA" id="ARBA00023012"/>
    </source>
</evidence>
<evidence type="ECO:0000259" key="21">
    <source>
        <dbReference type="PROSITE" id="PS50885"/>
    </source>
</evidence>
<dbReference type="GO" id="GO:0000155">
    <property type="term" value="F:phosphorelay sensor kinase activity"/>
    <property type="evidence" value="ECO:0007669"/>
    <property type="project" value="InterPro"/>
</dbReference>
<evidence type="ECO:0000256" key="12">
    <source>
        <dbReference type="ARBA" id="ARBA00022777"/>
    </source>
</evidence>
<dbReference type="CDD" id="cd16917">
    <property type="entry name" value="HATPase_UhpB-NarQ-NarX-like"/>
    <property type="match status" value="1"/>
</dbReference>
<keyword evidence="18" id="KW-0472">Membrane</keyword>
<keyword evidence="23" id="KW-1185">Reference proteome</keyword>
<dbReference type="InterPro" id="IPR001610">
    <property type="entry name" value="PAC"/>
</dbReference>
<dbReference type="InterPro" id="IPR005467">
    <property type="entry name" value="His_kinase_dom"/>
</dbReference>
<keyword evidence="7" id="KW-0004">4Fe-4S</keyword>
<dbReference type="SMART" id="SM00086">
    <property type="entry name" value="PAC"/>
    <property type="match status" value="1"/>
</dbReference>
<dbReference type="InterPro" id="IPR011712">
    <property type="entry name" value="Sig_transdc_His_kin_sub3_dim/P"/>
</dbReference>
<comment type="function">
    <text evidence="16">Member of the two-component regulatory system NreB/NreC involved in the control of dissimilatory nitrate/nitrite reduction in response to oxygen. NreB functions as a direct oxygen sensor histidine kinase which is autophosphorylated, in the absence of oxygen, probably at the conserved histidine residue, and transfers its phosphate group probably to a conserved aspartate residue of NreC. NreB/NreC activates the expression of the nitrate (narGHJI) and nitrite (nir) reductase operons, as well as the putative nitrate transporter gene narT.</text>
</comment>
<dbReference type="PANTHER" id="PTHR24421">
    <property type="entry name" value="NITRATE/NITRITE SENSOR PROTEIN NARX-RELATED"/>
    <property type="match status" value="1"/>
</dbReference>
<dbReference type="InterPro" id="IPR003660">
    <property type="entry name" value="HAMP_dom"/>
</dbReference>
<dbReference type="Gene3D" id="3.30.450.20">
    <property type="entry name" value="PAS domain"/>
    <property type="match status" value="1"/>
</dbReference>
<dbReference type="InterPro" id="IPR000700">
    <property type="entry name" value="PAS-assoc_C"/>
</dbReference>
<keyword evidence="18" id="KW-0812">Transmembrane</keyword>
<feature type="domain" description="HAMP" evidence="21">
    <location>
        <begin position="215"/>
        <end position="267"/>
    </location>
</feature>
<evidence type="ECO:0000256" key="17">
    <source>
        <dbReference type="ARBA" id="ARBA00030800"/>
    </source>
</evidence>
<feature type="domain" description="Histidine kinase" evidence="19">
    <location>
        <begin position="538"/>
        <end position="623"/>
    </location>
</feature>
<dbReference type="GO" id="GO:0046872">
    <property type="term" value="F:metal ion binding"/>
    <property type="evidence" value="ECO:0007669"/>
    <property type="project" value="UniProtKB-KW"/>
</dbReference>
<proteinExistence type="predicted"/>
<keyword evidence="15" id="KW-0411">Iron-sulfur</keyword>
<dbReference type="GO" id="GO:0016020">
    <property type="term" value="C:membrane"/>
    <property type="evidence" value="ECO:0007669"/>
    <property type="project" value="UniProtKB-SubCell"/>
</dbReference>
<evidence type="ECO:0000256" key="9">
    <source>
        <dbReference type="ARBA" id="ARBA00022553"/>
    </source>
</evidence>
<evidence type="ECO:0000256" key="13">
    <source>
        <dbReference type="ARBA" id="ARBA00023004"/>
    </source>
</evidence>
<dbReference type="InterPro" id="IPR004358">
    <property type="entry name" value="Sig_transdc_His_kin-like_C"/>
</dbReference>
<evidence type="ECO:0000259" key="19">
    <source>
        <dbReference type="PROSITE" id="PS50109"/>
    </source>
</evidence>
<dbReference type="InterPro" id="IPR003594">
    <property type="entry name" value="HATPase_dom"/>
</dbReference>
<evidence type="ECO:0000256" key="3">
    <source>
        <dbReference type="ARBA" id="ARBA00004370"/>
    </source>
</evidence>
<dbReference type="PANTHER" id="PTHR24421:SF58">
    <property type="entry name" value="SIGNAL TRANSDUCTION HISTIDINE-PROTEIN KINASE_PHOSPHATASE UHPB"/>
    <property type="match status" value="1"/>
</dbReference>
<dbReference type="SUPFAM" id="SSF158472">
    <property type="entry name" value="HAMP domain-like"/>
    <property type="match status" value="1"/>
</dbReference>
<evidence type="ECO:0000256" key="1">
    <source>
        <dbReference type="ARBA" id="ARBA00000085"/>
    </source>
</evidence>
<gene>
    <name evidence="22" type="primary">nreB</name>
    <name evidence="22" type="ORF">SCARR_02066</name>
</gene>
<sequence length="629" mass="71051">MNRLKGWKIRNMVLLIMLAMVLPLSLLSSALDFHLYKRNELRHIDAQLFNAAVLAKATLPDNYHDAILDAATVTPEAFDRIVDRNNKLCEELGLEYLWSLMLLDGRLCFTSATSPDKKVENHQHAKFLEPHANPELYAHAFQTMEPQFQNNIDKWGSIRAVLVPFYDSQGRKCLFGASKKLSDIHANTATLLRNALFALLILLIPGILVSLIFSKWLTSPIARLADAAEEIGEGRYETDINIEGSREVNVLAHQLADMRDAIRDQMASLAKAMDELRNFEQIVNSSPIIVYRLRYAPKEWPVEFVSNNINQLGYSAAQLLSGQSPWYCINYPEDIPAVEKFVKEVIDQGEDAFNLESRMLTATGEIRWMHSWNRFIRDGKGNITHLHGIFVDITDRKISQERDGQYRQRLKALSQDLATTEDRERRQFAEALHEDVGQMLAGLNMKFTALKEAVDRDRIDDLFEQVDTLLQHIMGKCKSLTWTMCPPSLYETDIAAGLERMAEDLKDLFGIDVSIQTAGLRIELDREASAFIFRWAKELLVNVAKHAETTAADIAVSQYTDKIYMVVTDQGKGMDTSELENGSGTGFGLFSIRENLAQMGGLMNIQSEPGKGTKVLIICPLPSLLLKIQ</sequence>
<dbReference type="InterPro" id="IPR036890">
    <property type="entry name" value="HATPase_C_sf"/>
</dbReference>
<dbReference type="PROSITE" id="PS50109">
    <property type="entry name" value="HIS_KIN"/>
    <property type="match status" value="1"/>
</dbReference>
<evidence type="ECO:0000256" key="6">
    <source>
        <dbReference type="ARBA" id="ARBA00017322"/>
    </source>
</evidence>
<dbReference type="EC" id="2.7.13.3" evidence="5"/>
<evidence type="ECO:0000256" key="8">
    <source>
        <dbReference type="ARBA" id="ARBA00022490"/>
    </source>
</evidence>
<reference evidence="22 23" key="1">
    <citation type="submission" date="2019-04" db="EMBL/GenBank/DDBJ databases">
        <authorList>
            <person name="Van Vliet M D."/>
        </authorList>
    </citation>
    <scope>NUCLEOTIDE SEQUENCE [LARGE SCALE GENOMIC DNA]</scope>
    <source>
        <strain evidence="22 23">F21</strain>
    </source>
</reference>
<dbReference type="EMBL" id="CAAHFH010000001">
    <property type="protein sequence ID" value="VGO20006.1"/>
    <property type="molecule type" value="Genomic_DNA"/>
</dbReference>
<dbReference type="PROSITE" id="PS50113">
    <property type="entry name" value="PAC"/>
    <property type="match status" value="1"/>
</dbReference>
<keyword evidence="8" id="KW-0963">Cytoplasm</keyword>
<dbReference type="InterPro" id="IPR013655">
    <property type="entry name" value="PAS_fold_3"/>
</dbReference>
<dbReference type="Proteomes" id="UP000346198">
    <property type="component" value="Unassembled WGS sequence"/>
</dbReference>
<dbReference type="SUPFAM" id="SSF55874">
    <property type="entry name" value="ATPase domain of HSP90 chaperone/DNA topoisomerase II/histidine kinase"/>
    <property type="match status" value="1"/>
</dbReference>
<dbReference type="PROSITE" id="PS50885">
    <property type="entry name" value="HAMP"/>
    <property type="match status" value="1"/>
</dbReference>
<dbReference type="Gene3D" id="6.10.340.10">
    <property type="match status" value="1"/>
</dbReference>
<comment type="cofactor">
    <cofactor evidence="2">
        <name>[4Fe-4S] cluster</name>
        <dbReference type="ChEBI" id="CHEBI:49883"/>
    </cofactor>
</comment>
<dbReference type="AlphaFoldDB" id="A0A6C2ULD9"/>
<dbReference type="GO" id="GO:0051539">
    <property type="term" value="F:4 iron, 4 sulfur cluster binding"/>
    <property type="evidence" value="ECO:0007669"/>
    <property type="project" value="UniProtKB-KW"/>
</dbReference>
<dbReference type="InterPro" id="IPR035965">
    <property type="entry name" value="PAS-like_dom_sf"/>
</dbReference>
<feature type="transmembrane region" description="Helical" evidence="18">
    <location>
        <begin position="195"/>
        <end position="213"/>
    </location>
</feature>
<dbReference type="SMART" id="SM00304">
    <property type="entry name" value="HAMP"/>
    <property type="match status" value="1"/>
</dbReference>
<dbReference type="GO" id="GO:0046983">
    <property type="term" value="F:protein dimerization activity"/>
    <property type="evidence" value="ECO:0007669"/>
    <property type="project" value="InterPro"/>
</dbReference>
<dbReference type="CDD" id="cd06225">
    <property type="entry name" value="HAMP"/>
    <property type="match status" value="1"/>
</dbReference>
<evidence type="ECO:0000313" key="23">
    <source>
        <dbReference type="Proteomes" id="UP000346198"/>
    </source>
</evidence>
<dbReference type="PRINTS" id="PR00344">
    <property type="entry name" value="BCTRLSENSOR"/>
</dbReference>
<dbReference type="Pfam" id="PF08447">
    <property type="entry name" value="PAS_3"/>
    <property type="match status" value="1"/>
</dbReference>
<dbReference type="InterPro" id="IPR000014">
    <property type="entry name" value="PAS"/>
</dbReference>
<evidence type="ECO:0000256" key="11">
    <source>
        <dbReference type="ARBA" id="ARBA00022723"/>
    </source>
</evidence>
<dbReference type="InterPro" id="IPR050482">
    <property type="entry name" value="Sensor_HK_TwoCompSys"/>
</dbReference>
<keyword evidence="13" id="KW-0408">Iron</keyword>
<keyword evidence="11" id="KW-0479">Metal-binding</keyword>
<evidence type="ECO:0000256" key="2">
    <source>
        <dbReference type="ARBA" id="ARBA00001966"/>
    </source>
</evidence>
<dbReference type="Gene3D" id="1.20.5.1930">
    <property type="match status" value="1"/>
</dbReference>
<evidence type="ECO:0000256" key="16">
    <source>
        <dbReference type="ARBA" id="ARBA00024827"/>
    </source>
</evidence>
<dbReference type="NCBIfam" id="TIGR00229">
    <property type="entry name" value="sensory_box"/>
    <property type="match status" value="1"/>
</dbReference>
<dbReference type="Gene3D" id="3.30.565.10">
    <property type="entry name" value="Histidine kinase-like ATPase, C-terminal domain"/>
    <property type="match status" value="1"/>
</dbReference>
<evidence type="ECO:0000256" key="18">
    <source>
        <dbReference type="SAM" id="Phobius"/>
    </source>
</evidence>
<keyword evidence="9" id="KW-0597">Phosphoprotein</keyword>
<evidence type="ECO:0000313" key="22">
    <source>
        <dbReference type="EMBL" id="VGO20006.1"/>
    </source>
</evidence>
<dbReference type="SUPFAM" id="SSF55785">
    <property type="entry name" value="PYP-like sensor domain (PAS domain)"/>
    <property type="match status" value="1"/>
</dbReference>
<dbReference type="GO" id="GO:0005737">
    <property type="term" value="C:cytoplasm"/>
    <property type="evidence" value="ECO:0007669"/>
    <property type="project" value="UniProtKB-SubCell"/>
</dbReference>
<dbReference type="Pfam" id="PF07730">
    <property type="entry name" value="HisKA_3"/>
    <property type="match status" value="1"/>
</dbReference>
<evidence type="ECO:0000256" key="15">
    <source>
        <dbReference type="ARBA" id="ARBA00023014"/>
    </source>
</evidence>
<protein>
    <recommendedName>
        <fullName evidence="6">Oxygen sensor histidine kinase NreB</fullName>
        <ecNumber evidence="5">2.7.13.3</ecNumber>
    </recommendedName>
    <alternativeName>
        <fullName evidence="17">Nitrogen regulation protein B</fullName>
    </alternativeName>
</protein>
<keyword evidence="18" id="KW-1133">Transmembrane helix</keyword>
<feature type="domain" description="PAC" evidence="20">
    <location>
        <begin position="353"/>
        <end position="405"/>
    </location>
</feature>
<dbReference type="Pfam" id="PF02518">
    <property type="entry name" value="HATPase_c"/>
    <property type="match status" value="1"/>
</dbReference>
<name>A0A6C2ULD9_9BACT</name>
<evidence type="ECO:0000259" key="20">
    <source>
        <dbReference type="PROSITE" id="PS50113"/>
    </source>
</evidence>
<dbReference type="Pfam" id="PF00672">
    <property type="entry name" value="HAMP"/>
    <property type="match status" value="1"/>
</dbReference>
<evidence type="ECO:0000256" key="7">
    <source>
        <dbReference type="ARBA" id="ARBA00022485"/>
    </source>
</evidence>
<comment type="subcellular location">
    <subcellularLocation>
        <location evidence="4">Cytoplasm</location>
    </subcellularLocation>
    <subcellularLocation>
        <location evidence="3">Membrane</location>
    </subcellularLocation>
</comment>
<keyword evidence="10" id="KW-0808">Transferase</keyword>
<keyword evidence="12 22" id="KW-0418">Kinase</keyword>
<comment type="catalytic activity">
    <reaction evidence="1">
        <text>ATP + protein L-histidine = ADP + protein N-phospho-L-histidine.</text>
        <dbReference type="EC" id="2.7.13.3"/>
    </reaction>
</comment>
<dbReference type="CDD" id="cd00130">
    <property type="entry name" value="PAS"/>
    <property type="match status" value="1"/>
</dbReference>
<dbReference type="RefSeq" id="WP_168433213.1">
    <property type="nucleotide sequence ID" value="NZ_CAAHFH010000001.1"/>
</dbReference>
<evidence type="ECO:0000256" key="5">
    <source>
        <dbReference type="ARBA" id="ARBA00012438"/>
    </source>
</evidence>
<accession>A0A6C2ULD9</accession>
<evidence type="ECO:0000256" key="4">
    <source>
        <dbReference type="ARBA" id="ARBA00004496"/>
    </source>
</evidence>
<organism evidence="22 23">
    <name type="scientific">Pontiella sulfatireligans</name>
    <dbReference type="NCBI Taxonomy" id="2750658"/>
    <lineage>
        <taxon>Bacteria</taxon>
        <taxon>Pseudomonadati</taxon>
        <taxon>Kiritimatiellota</taxon>
        <taxon>Kiritimatiellia</taxon>
        <taxon>Kiritimatiellales</taxon>
        <taxon>Pontiellaceae</taxon>
        <taxon>Pontiella</taxon>
    </lineage>
</organism>
<keyword evidence="14" id="KW-0902">Two-component regulatory system</keyword>
<evidence type="ECO:0000256" key="10">
    <source>
        <dbReference type="ARBA" id="ARBA00022679"/>
    </source>
</evidence>
<dbReference type="SMART" id="SM00387">
    <property type="entry name" value="HATPase_c"/>
    <property type="match status" value="1"/>
</dbReference>